<gene>
    <name evidence="1" type="ORF">HMPREF0322_02002</name>
</gene>
<dbReference type="AlphaFoldDB" id="G9XM16"/>
<reference evidence="1 2" key="1">
    <citation type="submission" date="2011-08" db="EMBL/GenBank/DDBJ databases">
        <authorList>
            <person name="Weinstock G."/>
            <person name="Sodergren E."/>
            <person name="Clifton S."/>
            <person name="Fulton L."/>
            <person name="Fulton B."/>
            <person name="Courtney L."/>
            <person name="Fronick C."/>
            <person name="Harrison M."/>
            <person name="Strong C."/>
            <person name="Farmer C."/>
            <person name="Delahaunty K."/>
            <person name="Markovic C."/>
            <person name="Hall O."/>
            <person name="Minx P."/>
            <person name="Tomlinson C."/>
            <person name="Mitreva M."/>
            <person name="Hou S."/>
            <person name="Chen J."/>
            <person name="Wollam A."/>
            <person name="Pepin K.H."/>
            <person name="Johnson M."/>
            <person name="Bhonagiri V."/>
            <person name="Zhang X."/>
            <person name="Suruliraj S."/>
            <person name="Warren W."/>
            <person name="Chinwalla A."/>
            <person name="Mardis E.R."/>
            <person name="Wilson R.K."/>
        </authorList>
    </citation>
    <scope>NUCLEOTIDE SEQUENCE [LARGE SCALE GENOMIC DNA]</scope>
    <source>
        <strain evidence="1 2">DP7</strain>
    </source>
</reference>
<organism evidence="1 2">
    <name type="scientific">Desulfitobacterium hafniense DP7</name>
    <dbReference type="NCBI Taxonomy" id="537010"/>
    <lineage>
        <taxon>Bacteria</taxon>
        <taxon>Bacillati</taxon>
        <taxon>Bacillota</taxon>
        <taxon>Clostridia</taxon>
        <taxon>Eubacteriales</taxon>
        <taxon>Desulfitobacteriaceae</taxon>
        <taxon>Desulfitobacterium</taxon>
    </lineage>
</organism>
<accession>G9XM16</accession>
<comment type="caution">
    <text evidence="1">The sequence shown here is derived from an EMBL/GenBank/DDBJ whole genome shotgun (WGS) entry which is preliminary data.</text>
</comment>
<evidence type="ECO:0000313" key="2">
    <source>
        <dbReference type="Proteomes" id="UP000004416"/>
    </source>
</evidence>
<dbReference type="HOGENOM" id="CLU_3308473_0_0_9"/>
<dbReference type="Proteomes" id="UP000004416">
    <property type="component" value="Unassembled WGS sequence"/>
</dbReference>
<evidence type="ECO:0000313" key="1">
    <source>
        <dbReference type="EMBL" id="EHL07243.1"/>
    </source>
</evidence>
<proteinExistence type="predicted"/>
<sequence>MQGTTPVHSLRAVSPFPEGTGAVPCISYLKKLSITACLA</sequence>
<name>G9XM16_DESHA</name>
<protein>
    <submittedName>
        <fullName evidence="1">Uncharacterized protein</fullName>
    </submittedName>
</protein>
<dbReference type="EMBL" id="AFZX01000045">
    <property type="protein sequence ID" value="EHL07243.1"/>
    <property type="molecule type" value="Genomic_DNA"/>
</dbReference>